<dbReference type="InterPro" id="IPR056924">
    <property type="entry name" value="SH3_Tf2-1"/>
</dbReference>
<dbReference type="PANTHER" id="PTHR46148">
    <property type="entry name" value="CHROMO DOMAIN-CONTAINING PROTEIN"/>
    <property type="match status" value="1"/>
</dbReference>
<feature type="compositionally biased region" description="Pro residues" evidence="1">
    <location>
        <begin position="415"/>
        <end position="427"/>
    </location>
</feature>
<organism evidence="3 4">
    <name type="scientific">Labeo rohita</name>
    <name type="common">Indian major carp</name>
    <name type="synonym">Cyprinus rohita</name>
    <dbReference type="NCBI Taxonomy" id="84645"/>
    <lineage>
        <taxon>Eukaryota</taxon>
        <taxon>Metazoa</taxon>
        <taxon>Chordata</taxon>
        <taxon>Craniata</taxon>
        <taxon>Vertebrata</taxon>
        <taxon>Euteleostomi</taxon>
        <taxon>Actinopterygii</taxon>
        <taxon>Neopterygii</taxon>
        <taxon>Teleostei</taxon>
        <taxon>Ostariophysi</taxon>
        <taxon>Cypriniformes</taxon>
        <taxon>Cyprinidae</taxon>
        <taxon>Labeoninae</taxon>
        <taxon>Labeonini</taxon>
        <taxon>Labeo</taxon>
    </lineage>
</organism>
<dbReference type="EMBL" id="JACTAM010000010">
    <property type="protein sequence ID" value="KAI2660038.1"/>
    <property type="molecule type" value="Genomic_DNA"/>
</dbReference>
<evidence type="ECO:0000256" key="1">
    <source>
        <dbReference type="SAM" id="MobiDB-lite"/>
    </source>
</evidence>
<accession>A0ABQ8MB01</accession>
<evidence type="ECO:0000313" key="4">
    <source>
        <dbReference type="Proteomes" id="UP000830375"/>
    </source>
</evidence>
<dbReference type="Proteomes" id="UP000830375">
    <property type="component" value="Unassembled WGS sequence"/>
</dbReference>
<gene>
    <name evidence="3" type="ORF">H4Q32_022636</name>
</gene>
<proteinExistence type="predicted"/>
<sequence length="436" mass="49192">MSAYRQGLSPEIRSAMALYDDSIGLESFLQRTTRYQNLRKWTPPVYHALKGIATCHLAYAYIATITGKPLGHEKVRYSSPVITLQVGLFHKENLRFLYPWSKAQNQNSLQKSTQYVAFQDVFSKQAATHFPPHRPWDCAIELLPGAQLPKGMEVYVPALITVNSTQQHVQQVLHRQTARLRGKSKSLGITSGHTASDTTGLTPFKCVLCYQPPLFPWTEEPSDVPAVDHWFRASEKVWDSAHHYLQRAVRCHKRFADTRKREAPLYQPGDQVWLSTLDLRLRLPCRKLSPRYIGPFRILRQFNNVTFQLQLPPRYRIHPTFHVSLLKPFSTFATDTTGAEAEPPPPEVLDQPSIYTVHEILDLRAEGPPGISHRLGGFYRSHPYCPAPRSRGHPLRCVRVSGAAPGGGGNVRHSPQPPPPSTSPVAPPTRSQSPEF</sequence>
<feature type="region of interest" description="Disordered" evidence="1">
    <location>
        <begin position="397"/>
        <end position="436"/>
    </location>
</feature>
<feature type="domain" description="Tf2-1-like SH3-like" evidence="2">
    <location>
        <begin position="269"/>
        <end position="329"/>
    </location>
</feature>
<dbReference type="Pfam" id="PF24626">
    <property type="entry name" value="SH3_Tf2-1"/>
    <property type="match status" value="1"/>
</dbReference>
<comment type="caution">
    <text evidence="3">The sequence shown here is derived from an EMBL/GenBank/DDBJ whole genome shotgun (WGS) entry which is preliminary data.</text>
</comment>
<protein>
    <submittedName>
        <fullName evidence="3">Transposon Tf2-9 polyprotein</fullName>
    </submittedName>
</protein>
<keyword evidence="4" id="KW-1185">Reference proteome</keyword>
<name>A0ABQ8MB01_LABRO</name>
<evidence type="ECO:0000259" key="2">
    <source>
        <dbReference type="Pfam" id="PF24626"/>
    </source>
</evidence>
<reference evidence="3 4" key="1">
    <citation type="submission" date="2022-01" db="EMBL/GenBank/DDBJ databases">
        <title>A high-quality chromosome-level genome assembly of rohu carp, Labeo rohita.</title>
        <authorList>
            <person name="Arick M.A. II"/>
            <person name="Hsu C.-Y."/>
            <person name="Magbanua Z."/>
            <person name="Pechanova O."/>
            <person name="Grover C."/>
            <person name="Miller E."/>
            <person name="Thrash A."/>
            <person name="Ezzel L."/>
            <person name="Alam S."/>
            <person name="Benzie J."/>
            <person name="Hamilton M."/>
            <person name="Karsi A."/>
            <person name="Lawrence M.L."/>
            <person name="Peterson D.G."/>
        </authorList>
    </citation>
    <scope>NUCLEOTIDE SEQUENCE [LARGE SCALE GENOMIC DNA]</scope>
    <source>
        <strain evidence="4">BAU-BD-2019</strain>
        <tissue evidence="3">Blood</tissue>
    </source>
</reference>
<dbReference type="PANTHER" id="PTHR46148:SF52">
    <property type="entry name" value="OS04G0603800 PROTEIN"/>
    <property type="match status" value="1"/>
</dbReference>
<evidence type="ECO:0000313" key="3">
    <source>
        <dbReference type="EMBL" id="KAI2660038.1"/>
    </source>
</evidence>